<dbReference type="AlphaFoldDB" id="A0A086K2K4"/>
<feature type="compositionally biased region" description="Basic and acidic residues" evidence="1">
    <location>
        <begin position="103"/>
        <end position="122"/>
    </location>
</feature>
<feature type="region of interest" description="Disordered" evidence="1">
    <location>
        <begin position="153"/>
        <end position="199"/>
    </location>
</feature>
<reference evidence="2 3" key="1">
    <citation type="submission" date="2014-07" db="EMBL/GenBank/DDBJ databases">
        <authorList>
            <person name="Sibley D."/>
            <person name="Venepally P."/>
            <person name="Karamycheva S."/>
            <person name="Hadjithomas M."/>
            <person name="Khan A."/>
            <person name="Brunk B."/>
            <person name="Roos D."/>
            <person name="Caler E."/>
            <person name="Lorenzi H."/>
        </authorList>
    </citation>
    <scope>NUCLEOTIDE SEQUENCE [LARGE SCALE GENOMIC DNA]</scope>
    <source>
        <strain evidence="2 3">FOU</strain>
    </source>
</reference>
<organism evidence="2 3">
    <name type="scientific">Toxoplasma gondii FOU</name>
    <dbReference type="NCBI Taxonomy" id="943167"/>
    <lineage>
        <taxon>Eukaryota</taxon>
        <taxon>Sar</taxon>
        <taxon>Alveolata</taxon>
        <taxon>Apicomplexa</taxon>
        <taxon>Conoidasida</taxon>
        <taxon>Coccidia</taxon>
        <taxon>Eucoccidiorida</taxon>
        <taxon>Eimeriorina</taxon>
        <taxon>Sarcocystidae</taxon>
        <taxon>Toxoplasma</taxon>
    </lineage>
</organism>
<feature type="region of interest" description="Disordered" evidence="1">
    <location>
        <begin position="102"/>
        <end position="126"/>
    </location>
</feature>
<evidence type="ECO:0000313" key="2">
    <source>
        <dbReference type="EMBL" id="KFG38622.1"/>
    </source>
</evidence>
<feature type="non-terminal residue" evidence="2">
    <location>
        <position position="199"/>
    </location>
</feature>
<accession>A0A086K2K4</accession>
<protein>
    <submittedName>
        <fullName evidence="2">Uncharacterized protein</fullName>
    </submittedName>
</protein>
<name>A0A086K2K4_TOXGO</name>
<dbReference type="EMBL" id="AEYH02002472">
    <property type="protein sequence ID" value="KFG38622.1"/>
    <property type="molecule type" value="Genomic_DNA"/>
</dbReference>
<proteinExistence type="predicted"/>
<gene>
    <name evidence="2" type="ORF">TGFOU_211150C</name>
</gene>
<dbReference type="Proteomes" id="UP000028838">
    <property type="component" value="Unassembled WGS sequence"/>
</dbReference>
<evidence type="ECO:0000256" key="1">
    <source>
        <dbReference type="SAM" id="MobiDB-lite"/>
    </source>
</evidence>
<comment type="caution">
    <text evidence="2">The sequence shown here is derived from an EMBL/GenBank/DDBJ whole genome shotgun (WGS) entry which is preliminary data.</text>
</comment>
<feature type="non-terminal residue" evidence="2">
    <location>
        <position position="1"/>
    </location>
</feature>
<dbReference type="VEuPathDB" id="ToxoDB:TGFOU_211150C"/>
<evidence type="ECO:0000313" key="3">
    <source>
        <dbReference type="Proteomes" id="UP000028838"/>
    </source>
</evidence>
<feature type="compositionally biased region" description="Polar residues" evidence="1">
    <location>
        <begin position="190"/>
        <end position="199"/>
    </location>
</feature>
<feature type="compositionally biased region" description="Low complexity" evidence="1">
    <location>
        <begin position="153"/>
        <end position="179"/>
    </location>
</feature>
<sequence>LIEGQTFWIPAVLRNLLFGLLVRRLSIRVAPRAFGPPLAVGHRALLQERLKEEQRNCKLQWLELECTDSALRLQTYEELSVSFCMRRCEVLHVWGSRAPGRSRFSDAGRGDQQGGRESERRSMPVVALGQLLPRTRHVLLKCMHLDDSLSDSPAGNASLSASSSSEVSSAAPSSSSPSPVLTLGMHGLGCSSSATVSSH</sequence>